<comment type="catalytic activity">
    <reaction evidence="1">
        <text>5-oxo-L-proline + ATP + 2 H2O = L-glutamate + ADP + phosphate + H(+)</text>
        <dbReference type="Rhea" id="RHEA:10348"/>
        <dbReference type="ChEBI" id="CHEBI:15377"/>
        <dbReference type="ChEBI" id="CHEBI:15378"/>
        <dbReference type="ChEBI" id="CHEBI:29985"/>
        <dbReference type="ChEBI" id="CHEBI:30616"/>
        <dbReference type="ChEBI" id="CHEBI:43474"/>
        <dbReference type="ChEBI" id="CHEBI:58402"/>
        <dbReference type="ChEBI" id="CHEBI:456216"/>
        <dbReference type="EC" id="3.5.2.9"/>
    </reaction>
</comment>
<dbReference type="Gene3D" id="3.20.20.370">
    <property type="entry name" value="Glycoside hydrolase/deacetylase"/>
    <property type="match status" value="1"/>
</dbReference>
<dbReference type="PANTHER" id="PTHR30292">
    <property type="entry name" value="UNCHARACTERIZED PROTEIN YBGL-RELATED"/>
    <property type="match status" value="1"/>
</dbReference>
<protein>
    <recommendedName>
        <fullName evidence="1">5-oxoprolinase subunit A</fullName>
        <shortName evidence="1">5-OPase subunit A</shortName>
        <ecNumber evidence="1">3.5.2.9</ecNumber>
    </recommendedName>
    <alternativeName>
        <fullName evidence="1">5-oxoprolinase (ATP-hydrolyzing) subunit A</fullName>
    </alternativeName>
</protein>
<name>A0A1M7ZS36_9HYPH</name>
<evidence type="ECO:0000313" key="2">
    <source>
        <dbReference type="EMBL" id="SHO67710.1"/>
    </source>
</evidence>
<dbReference type="InterPro" id="IPR011330">
    <property type="entry name" value="Glyco_hydro/deAcase_b/a-brl"/>
</dbReference>
<dbReference type="InterPro" id="IPR005501">
    <property type="entry name" value="LamB/YcsF/PxpA-like"/>
</dbReference>
<sequence>MTNIDLNCDMGEGFGVYSLGDDAAMLEIVTSANIACGFHAGDPLVMAATLEAARENGVGVGAHPSFLDLWGFGRRPILGERPADIEKHLIYQIGAIQALAHAAGHPIRHVKTHGSLGNMAAEDADLALAVARAIRTVDPNLIFVVMPGLETERAGERQGLRVAREIYADRAYAPNGNLVSRKLAGSVIHDADEAAERVVRMVADQEITAVDGSRRPVAIDTVCVHGDTPGAVGMASLVRKRLSDAGLAIRPMAEWLA</sequence>
<comment type="function">
    <text evidence="1">Catalyzes the cleavage of 5-oxoproline to form L-glutamate coupled to the hydrolysis of ATP to ADP and inorganic phosphate.</text>
</comment>
<dbReference type="SUPFAM" id="SSF88713">
    <property type="entry name" value="Glycoside hydrolase/deacetylase"/>
    <property type="match status" value="1"/>
</dbReference>
<dbReference type="OrthoDB" id="9773478at2"/>
<dbReference type="EC" id="3.5.2.9" evidence="1"/>
<keyword evidence="3" id="KW-1185">Reference proteome</keyword>
<gene>
    <name evidence="1" type="primary">pxpA</name>
    <name evidence="2" type="ORF">SAMN02745172_04391</name>
</gene>
<evidence type="ECO:0000313" key="3">
    <source>
        <dbReference type="Proteomes" id="UP000186406"/>
    </source>
</evidence>
<keyword evidence="1" id="KW-0378">Hydrolase</keyword>
<comment type="similarity">
    <text evidence="1">Belongs to the LamB/PxpA family.</text>
</comment>
<dbReference type="GO" id="GO:0017168">
    <property type="term" value="F:5-oxoprolinase (ATP-hydrolyzing) activity"/>
    <property type="evidence" value="ECO:0007669"/>
    <property type="project" value="UniProtKB-UniRule"/>
</dbReference>
<dbReference type="AlphaFoldDB" id="A0A1M7ZS36"/>
<dbReference type="HAMAP" id="MF_00691">
    <property type="entry name" value="PxpA"/>
    <property type="match status" value="1"/>
</dbReference>
<dbReference type="CDD" id="cd10787">
    <property type="entry name" value="LamB_YcsF_like"/>
    <property type="match status" value="1"/>
</dbReference>
<keyword evidence="1" id="KW-0547">Nucleotide-binding</keyword>
<organism evidence="2 3">
    <name type="scientific">Pseudoxanthobacter soli DSM 19599</name>
    <dbReference type="NCBI Taxonomy" id="1123029"/>
    <lineage>
        <taxon>Bacteria</taxon>
        <taxon>Pseudomonadati</taxon>
        <taxon>Pseudomonadota</taxon>
        <taxon>Alphaproteobacteria</taxon>
        <taxon>Hyphomicrobiales</taxon>
        <taxon>Segnochrobactraceae</taxon>
        <taxon>Pseudoxanthobacter</taxon>
    </lineage>
</organism>
<dbReference type="EMBL" id="FRXO01000018">
    <property type="protein sequence ID" value="SHO67710.1"/>
    <property type="molecule type" value="Genomic_DNA"/>
</dbReference>
<dbReference type="NCBIfam" id="NF003816">
    <property type="entry name" value="PRK05406.1-5"/>
    <property type="match status" value="1"/>
</dbReference>
<dbReference type="STRING" id="1123029.SAMN02745172_04391"/>
<proteinExistence type="inferred from homology"/>
<reference evidence="2 3" key="1">
    <citation type="submission" date="2016-12" db="EMBL/GenBank/DDBJ databases">
        <authorList>
            <person name="Song W.-J."/>
            <person name="Kurnit D.M."/>
        </authorList>
    </citation>
    <scope>NUCLEOTIDE SEQUENCE [LARGE SCALE GENOMIC DNA]</scope>
    <source>
        <strain evidence="2 3">DSM 19599</strain>
    </source>
</reference>
<evidence type="ECO:0000256" key="1">
    <source>
        <dbReference type="HAMAP-Rule" id="MF_00691"/>
    </source>
</evidence>
<dbReference type="Proteomes" id="UP000186406">
    <property type="component" value="Unassembled WGS sequence"/>
</dbReference>
<comment type="subunit">
    <text evidence="1">Forms a complex composed of PxpA, PxpB and PxpC.</text>
</comment>
<keyword evidence="1" id="KW-0067">ATP-binding</keyword>
<dbReference type="PANTHER" id="PTHR30292:SF0">
    <property type="entry name" value="5-OXOPROLINASE SUBUNIT A"/>
    <property type="match status" value="1"/>
</dbReference>
<accession>A0A1M7ZS36</accession>
<dbReference type="Pfam" id="PF03746">
    <property type="entry name" value="LamB_YcsF"/>
    <property type="match status" value="1"/>
</dbReference>
<dbReference type="GO" id="GO:0005975">
    <property type="term" value="P:carbohydrate metabolic process"/>
    <property type="evidence" value="ECO:0007669"/>
    <property type="project" value="InterPro"/>
</dbReference>
<dbReference type="GO" id="GO:0005524">
    <property type="term" value="F:ATP binding"/>
    <property type="evidence" value="ECO:0007669"/>
    <property type="project" value="UniProtKB-UniRule"/>
</dbReference>
<dbReference type="NCBIfam" id="NF003814">
    <property type="entry name" value="PRK05406.1-3"/>
    <property type="match status" value="1"/>
</dbReference>
<dbReference type="RefSeq" id="WP_073632806.1">
    <property type="nucleotide sequence ID" value="NZ_FRXO01000018.1"/>
</dbReference>